<proteinExistence type="predicted"/>
<evidence type="ECO:0000256" key="1">
    <source>
        <dbReference type="SAM" id="MobiDB-lite"/>
    </source>
</evidence>
<feature type="region of interest" description="Disordered" evidence="1">
    <location>
        <begin position="83"/>
        <end position="105"/>
    </location>
</feature>
<keyword evidence="3" id="KW-1185">Reference proteome</keyword>
<dbReference type="InParanoid" id="A0A024GDU7"/>
<name>A0A024GDU7_9STRA</name>
<accession>A0A024GDU7</accession>
<comment type="caution">
    <text evidence="2">The sequence shown here is derived from an EMBL/GenBank/DDBJ whole genome shotgun (WGS) entry which is preliminary data.</text>
</comment>
<dbReference type="EMBL" id="CAIX01000087">
    <property type="protein sequence ID" value="CCI45046.1"/>
    <property type="molecule type" value="Genomic_DNA"/>
</dbReference>
<organism evidence="2 3">
    <name type="scientific">Albugo candida</name>
    <dbReference type="NCBI Taxonomy" id="65357"/>
    <lineage>
        <taxon>Eukaryota</taxon>
        <taxon>Sar</taxon>
        <taxon>Stramenopiles</taxon>
        <taxon>Oomycota</taxon>
        <taxon>Peronosporomycetes</taxon>
        <taxon>Albuginales</taxon>
        <taxon>Albuginaceae</taxon>
        <taxon>Albugo</taxon>
    </lineage>
</organism>
<protein>
    <submittedName>
        <fullName evidence="2">Uncharacterized protein</fullName>
    </submittedName>
</protein>
<evidence type="ECO:0000313" key="2">
    <source>
        <dbReference type="EMBL" id="CCI45046.1"/>
    </source>
</evidence>
<dbReference type="Proteomes" id="UP000053237">
    <property type="component" value="Unassembled WGS sequence"/>
</dbReference>
<evidence type="ECO:0000313" key="3">
    <source>
        <dbReference type="Proteomes" id="UP000053237"/>
    </source>
</evidence>
<sequence>MPQGLFYRSRLPGRHLTEIIASATGCLEPPWTQCNLKTNLFHLTISNICTDEQQQRSPNGGTWHQLVVIKKLGLRAQEADVLAARRPHESRGERKVSVDSSIIQQ</sequence>
<dbReference type="AlphaFoldDB" id="A0A024GDU7"/>
<feature type="compositionally biased region" description="Basic and acidic residues" evidence="1">
    <location>
        <begin position="86"/>
        <end position="97"/>
    </location>
</feature>
<gene>
    <name evidence="2" type="ORF">BN9_058930</name>
</gene>
<reference evidence="2 3" key="1">
    <citation type="submission" date="2012-05" db="EMBL/GenBank/DDBJ databases">
        <title>Recombination and specialization in a pathogen metapopulation.</title>
        <authorList>
            <person name="Gardiner A."/>
            <person name="Kemen E."/>
            <person name="Schultz-Larsen T."/>
            <person name="MacLean D."/>
            <person name="Van Oosterhout C."/>
            <person name="Jones J.D.G."/>
        </authorList>
    </citation>
    <scope>NUCLEOTIDE SEQUENCE [LARGE SCALE GENOMIC DNA]</scope>
    <source>
        <strain evidence="2 3">Ac Nc2</strain>
    </source>
</reference>